<name>A0A4Y7SQM0_COPMI</name>
<dbReference type="Proteomes" id="UP000298030">
    <property type="component" value="Unassembled WGS sequence"/>
</dbReference>
<comment type="caution">
    <text evidence="1">The sequence shown here is derived from an EMBL/GenBank/DDBJ whole genome shotgun (WGS) entry which is preliminary data.</text>
</comment>
<evidence type="ECO:0000313" key="2">
    <source>
        <dbReference type="Proteomes" id="UP000298030"/>
    </source>
</evidence>
<dbReference type="EMBL" id="QPFP01000070">
    <property type="protein sequence ID" value="TEB24135.1"/>
    <property type="molecule type" value="Genomic_DNA"/>
</dbReference>
<protein>
    <submittedName>
        <fullName evidence="1">Uncharacterized protein</fullName>
    </submittedName>
</protein>
<sequence length="197" mass="21985">MKKGYGGTGAAEGFWKEVQRTECVCSMASLDLAHGVGTRRGVSTEARSERVVYSMNHAGEHRVEDYRVSPGQRSRIELVRATERTDNRPFVALVLSSFTKNAVFEWVPPESFAGRVKRHEAESRLALRKTVWEAIWGRKQTGVLMAALTVWLGLTTTTQLSLQSPLLHSHSNLYDAVVPVRLFGETARPLPHAAKRN</sequence>
<gene>
    <name evidence="1" type="ORF">FA13DRAFT_1739502</name>
</gene>
<dbReference type="AlphaFoldDB" id="A0A4Y7SQM0"/>
<evidence type="ECO:0000313" key="1">
    <source>
        <dbReference type="EMBL" id="TEB24135.1"/>
    </source>
</evidence>
<accession>A0A4Y7SQM0</accession>
<organism evidence="1 2">
    <name type="scientific">Coprinellus micaceus</name>
    <name type="common">Glistening ink-cap mushroom</name>
    <name type="synonym">Coprinus micaceus</name>
    <dbReference type="NCBI Taxonomy" id="71717"/>
    <lineage>
        <taxon>Eukaryota</taxon>
        <taxon>Fungi</taxon>
        <taxon>Dikarya</taxon>
        <taxon>Basidiomycota</taxon>
        <taxon>Agaricomycotina</taxon>
        <taxon>Agaricomycetes</taxon>
        <taxon>Agaricomycetidae</taxon>
        <taxon>Agaricales</taxon>
        <taxon>Agaricineae</taxon>
        <taxon>Psathyrellaceae</taxon>
        <taxon>Coprinellus</taxon>
    </lineage>
</organism>
<proteinExistence type="predicted"/>
<keyword evidence="2" id="KW-1185">Reference proteome</keyword>
<reference evidence="1 2" key="1">
    <citation type="journal article" date="2019" name="Nat. Ecol. Evol.">
        <title>Megaphylogeny resolves global patterns of mushroom evolution.</title>
        <authorList>
            <person name="Varga T."/>
            <person name="Krizsan K."/>
            <person name="Foldi C."/>
            <person name="Dima B."/>
            <person name="Sanchez-Garcia M."/>
            <person name="Sanchez-Ramirez S."/>
            <person name="Szollosi G.J."/>
            <person name="Szarkandi J.G."/>
            <person name="Papp V."/>
            <person name="Albert L."/>
            <person name="Andreopoulos W."/>
            <person name="Angelini C."/>
            <person name="Antonin V."/>
            <person name="Barry K.W."/>
            <person name="Bougher N.L."/>
            <person name="Buchanan P."/>
            <person name="Buyck B."/>
            <person name="Bense V."/>
            <person name="Catcheside P."/>
            <person name="Chovatia M."/>
            <person name="Cooper J."/>
            <person name="Damon W."/>
            <person name="Desjardin D."/>
            <person name="Finy P."/>
            <person name="Geml J."/>
            <person name="Haridas S."/>
            <person name="Hughes K."/>
            <person name="Justo A."/>
            <person name="Karasinski D."/>
            <person name="Kautmanova I."/>
            <person name="Kiss B."/>
            <person name="Kocsube S."/>
            <person name="Kotiranta H."/>
            <person name="LaButti K.M."/>
            <person name="Lechner B.E."/>
            <person name="Liimatainen K."/>
            <person name="Lipzen A."/>
            <person name="Lukacs Z."/>
            <person name="Mihaltcheva S."/>
            <person name="Morgado L.N."/>
            <person name="Niskanen T."/>
            <person name="Noordeloos M.E."/>
            <person name="Ohm R.A."/>
            <person name="Ortiz-Santana B."/>
            <person name="Ovrebo C."/>
            <person name="Racz N."/>
            <person name="Riley R."/>
            <person name="Savchenko A."/>
            <person name="Shiryaev A."/>
            <person name="Soop K."/>
            <person name="Spirin V."/>
            <person name="Szebenyi C."/>
            <person name="Tomsovsky M."/>
            <person name="Tulloss R.E."/>
            <person name="Uehling J."/>
            <person name="Grigoriev I.V."/>
            <person name="Vagvolgyi C."/>
            <person name="Papp T."/>
            <person name="Martin F.M."/>
            <person name="Miettinen O."/>
            <person name="Hibbett D.S."/>
            <person name="Nagy L.G."/>
        </authorList>
    </citation>
    <scope>NUCLEOTIDE SEQUENCE [LARGE SCALE GENOMIC DNA]</scope>
    <source>
        <strain evidence="1 2">FP101781</strain>
    </source>
</reference>